<evidence type="ECO:0000256" key="1">
    <source>
        <dbReference type="ARBA" id="ARBA00004606"/>
    </source>
</evidence>
<keyword evidence="7" id="KW-1133">Transmembrane helix</keyword>
<keyword evidence="9" id="KW-1185">Reference proteome</keyword>
<evidence type="ECO:0000256" key="2">
    <source>
        <dbReference type="ARBA" id="ARBA00022676"/>
    </source>
</evidence>
<evidence type="ECO:0000256" key="3">
    <source>
        <dbReference type="ARBA" id="ARBA00022679"/>
    </source>
</evidence>
<dbReference type="OrthoDB" id="191334at2759"/>
<dbReference type="Pfam" id="PF02485">
    <property type="entry name" value="Branch"/>
    <property type="match status" value="1"/>
</dbReference>
<dbReference type="InterPro" id="IPR003406">
    <property type="entry name" value="Glyco_trans_14"/>
</dbReference>
<dbReference type="Proteomes" id="UP000030689">
    <property type="component" value="Unassembled WGS sequence"/>
</dbReference>
<evidence type="ECO:0000313" key="8">
    <source>
        <dbReference type="EMBL" id="ESQ27791.1"/>
    </source>
</evidence>
<reference evidence="8 9" key="1">
    <citation type="journal article" date="2013" name="Front. Plant Sci.">
        <title>The Reference Genome of the Halophytic Plant Eutrema salsugineum.</title>
        <authorList>
            <person name="Yang R."/>
            <person name="Jarvis D.E."/>
            <person name="Chen H."/>
            <person name="Beilstein M.A."/>
            <person name="Grimwood J."/>
            <person name="Jenkins J."/>
            <person name="Shu S."/>
            <person name="Prochnik S."/>
            <person name="Xin M."/>
            <person name="Ma C."/>
            <person name="Schmutz J."/>
            <person name="Wing R.A."/>
            <person name="Mitchell-Olds T."/>
            <person name="Schumaker K.S."/>
            <person name="Wang X."/>
        </authorList>
    </citation>
    <scope>NUCLEOTIDE SEQUENCE [LARGE SCALE GENOMIC DNA]</scope>
</reference>
<dbReference type="PANTHER" id="PTHR31042">
    <property type="entry name" value="CORE-2/I-BRANCHING BETA-1,6-N-ACETYLGLUCOSAMINYLTRANSFERASE FAMILY PROTEIN-RELATED"/>
    <property type="match status" value="1"/>
</dbReference>
<dbReference type="GO" id="GO:0016757">
    <property type="term" value="F:glycosyltransferase activity"/>
    <property type="evidence" value="ECO:0007669"/>
    <property type="project" value="UniProtKB-KW"/>
</dbReference>
<gene>
    <name evidence="8" type="ORF">EUTSA_v10018603mg</name>
</gene>
<dbReference type="eggNOG" id="ENOG502QPPD">
    <property type="taxonomic scope" value="Eukaryota"/>
</dbReference>
<accession>V4M9F1</accession>
<protein>
    <submittedName>
        <fullName evidence="8">Uncharacterized protein</fullName>
    </submittedName>
</protein>
<dbReference type="Gramene" id="ESQ27791">
    <property type="protein sequence ID" value="ESQ27791"/>
    <property type="gene ID" value="EUTSA_v10018603mg"/>
</dbReference>
<evidence type="ECO:0000256" key="6">
    <source>
        <dbReference type="SAM" id="MobiDB-lite"/>
    </source>
</evidence>
<name>V4M9F1_EUTSA</name>
<keyword evidence="4 7" id="KW-0472">Membrane</keyword>
<keyword evidence="5" id="KW-0325">Glycoprotein</keyword>
<dbReference type="OMA" id="WGMVSMV"/>
<sequence>MFSFKPIRTPQTQEIMKSHETQEDPLQQESRHLHQILISKIFKSHKFFQNLVLCSFLIGFGFGLGFILNFHIRKVSFSPQLFRLSSLASSSSLSPPLQPPPTQPEKCVFRNETVTTDVNDEGQKSHSLMEPQNVMHNMTEEELLSRASMNQEKPLKTTKKVAFMFLTRGKLPLAKLWERFFQGHQDLFSIYIHASDPLYVDDDIPQTSPFYRRRIPSKGVEWGMVSMVEAERRLLANALLNAENHRFVLLSESDIPLFNFSTIYSYLINSQHSHVDIYDIPGPAGRGRYNRRMSPVISRRNWRKGSQWFEIDREVALAVVSDTTYFPLFQKHCRFCYADEHYLPTFVHVMFPEKNANRSLTWTDWSRRGPHPKKYTRRLVTAQFFRNLRNRKEGCVYNGEKINKCYLFARKFDDSSLDRLIHFAHL</sequence>
<dbReference type="EMBL" id="KI517953">
    <property type="protein sequence ID" value="ESQ27791.1"/>
    <property type="molecule type" value="Genomic_DNA"/>
</dbReference>
<evidence type="ECO:0000256" key="4">
    <source>
        <dbReference type="ARBA" id="ARBA00023136"/>
    </source>
</evidence>
<keyword evidence="2" id="KW-0328">Glycosyltransferase</keyword>
<organism evidence="8 9">
    <name type="scientific">Eutrema salsugineum</name>
    <name type="common">Saltwater cress</name>
    <name type="synonym">Sisymbrium salsugineum</name>
    <dbReference type="NCBI Taxonomy" id="72664"/>
    <lineage>
        <taxon>Eukaryota</taxon>
        <taxon>Viridiplantae</taxon>
        <taxon>Streptophyta</taxon>
        <taxon>Embryophyta</taxon>
        <taxon>Tracheophyta</taxon>
        <taxon>Spermatophyta</taxon>
        <taxon>Magnoliopsida</taxon>
        <taxon>eudicotyledons</taxon>
        <taxon>Gunneridae</taxon>
        <taxon>Pentapetalae</taxon>
        <taxon>rosids</taxon>
        <taxon>malvids</taxon>
        <taxon>Brassicales</taxon>
        <taxon>Brassicaceae</taxon>
        <taxon>Eutremeae</taxon>
        <taxon>Eutrema</taxon>
    </lineage>
</organism>
<evidence type="ECO:0000313" key="9">
    <source>
        <dbReference type="Proteomes" id="UP000030689"/>
    </source>
</evidence>
<dbReference type="GO" id="GO:0016020">
    <property type="term" value="C:membrane"/>
    <property type="evidence" value="ECO:0007669"/>
    <property type="project" value="UniProtKB-SubCell"/>
</dbReference>
<evidence type="ECO:0000256" key="5">
    <source>
        <dbReference type="ARBA" id="ARBA00023180"/>
    </source>
</evidence>
<feature type="region of interest" description="Disordered" evidence="6">
    <location>
        <begin position="1"/>
        <end position="26"/>
    </location>
</feature>
<feature type="transmembrane region" description="Helical" evidence="7">
    <location>
        <begin position="47"/>
        <end position="68"/>
    </location>
</feature>
<dbReference type="AlphaFoldDB" id="V4M9F1"/>
<keyword evidence="3" id="KW-0808">Transferase</keyword>
<dbReference type="KEGG" id="eus:EUTSA_v10018603mg"/>
<keyword evidence="7" id="KW-0812">Transmembrane</keyword>
<evidence type="ECO:0000256" key="7">
    <source>
        <dbReference type="SAM" id="Phobius"/>
    </source>
</evidence>
<dbReference type="PANTHER" id="PTHR31042:SF111">
    <property type="entry name" value="CORE-2_I-BRANCHING BETA-1,6-N-ACETYLGLUCOSAMINYLTRANSFERASE FAMILY PROTEIN"/>
    <property type="match status" value="1"/>
</dbReference>
<proteinExistence type="predicted"/>
<comment type="subcellular location">
    <subcellularLocation>
        <location evidence="1">Membrane</location>
        <topology evidence="1">Single-pass type II membrane protein</topology>
    </subcellularLocation>
</comment>
<dbReference type="STRING" id="72664.V4M9F1"/>
<dbReference type="InterPro" id="IPR044174">
    <property type="entry name" value="BC10-like"/>
</dbReference>